<dbReference type="CDD" id="cd17574">
    <property type="entry name" value="REC_OmpR"/>
    <property type="match status" value="1"/>
</dbReference>
<dbReference type="GO" id="GO:0000156">
    <property type="term" value="F:phosphorelay response regulator activity"/>
    <property type="evidence" value="ECO:0007669"/>
    <property type="project" value="TreeGrafter"/>
</dbReference>
<organism evidence="10 11">
    <name type="scientific">Nitrincola lacisaponensis</name>
    <dbReference type="NCBI Taxonomy" id="267850"/>
    <lineage>
        <taxon>Bacteria</taxon>
        <taxon>Pseudomonadati</taxon>
        <taxon>Pseudomonadota</taxon>
        <taxon>Gammaproteobacteria</taxon>
        <taxon>Oceanospirillales</taxon>
        <taxon>Oceanospirillaceae</taxon>
        <taxon>Nitrincola</taxon>
    </lineage>
</organism>
<dbReference type="SUPFAM" id="SSF52172">
    <property type="entry name" value="CheY-like"/>
    <property type="match status" value="1"/>
</dbReference>
<dbReference type="SMART" id="SM00448">
    <property type="entry name" value="REC"/>
    <property type="match status" value="1"/>
</dbReference>
<dbReference type="AlphaFoldDB" id="A0A063XYZ3"/>
<dbReference type="SMART" id="SM00862">
    <property type="entry name" value="Trans_reg_C"/>
    <property type="match status" value="1"/>
</dbReference>
<feature type="domain" description="Response regulatory" evidence="8">
    <location>
        <begin position="5"/>
        <end position="118"/>
    </location>
</feature>
<evidence type="ECO:0000256" key="5">
    <source>
        <dbReference type="ARBA" id="ARBA00023163"/>
    </source>
</evidence>
<gene>
    <name evidence="10" type="ORF">ADINL_2472</name>
</gene>
<proteinExistence type="predicted"/>
<dbReference type="RefSeq" id="WP_036548334.1">
    <property type="nucleotide sequence ID" value="NZ_JMSZ01000032.1"/>
</dbReference>
<feature type="DNA-binding region" description="OmpR/PhoB-type" evidence="7">
    <location>
        <begin position="133"/>
        <end position="234"/>
    </location>
</feature>
<keyword evidence="5" id="KW-0804">Transcription</keyword>
<dbReference type="PANTHER" id="PTHR48111:SF1">
    <property type="entry name" value="TWO-COMPONENT RESPONSE REGULATOR ORR33"/>
    <property type="match status" value="1"/>
</dbReference>
<feature type="domain" description="OmpR/PhoB-type" evidence="9">
    <location>
        <begin position="133"/>
        <end position="234"/>
    </location>
</feature>
<dbReference type="CDD" id="cd00383">
    <property type="entry name" value="trans_reg_C"/>
    <property type="match status" value="1"/>
</dbReference>
<protein>
    <submittedName>
        <fullName evidence="10">Transcriptional regulatory protein ompR</fullName>
    </submittedName>
</protein>
<dbReference type="InterPro" id="IPR001789">
    <property type="entry name" value="Sig_transdc_resp-reg_receiver"/>
</dbReference>
<name>A0A063XYZ3_9GAMM</name>
<dbReference type="InterPro" id="IPR001867">
    <property type="entry name" value="OmpR/PhoB-type_DNA-bd"/>
</dbReference>
<keyword evidence="11" id="KW-1185">Reference proteome</keyword>
<evidence type="ECO:0000256" key="1">
    <source>
        <dbReference type="ARBA" id="ARBA00022553"/>
    </source>
</evidence>
<dbReference type="EMBL" id="JMSZ01000032">
    <property type="protein sequence ID" value="KDE39343.1"/>
    <property type="molecule type" value="Genomic_DNA"/>
</dbReference>
<dbReference type="GO" id="GO:0006355">
    <property type="term" value="P:regulation of DNA-templated transcription"/>
    <property type="evidence" value="ECO:0007669"/>
    <property type="project" value="InterPro"/>
</dbReference>
<evidence type="ECO:0000256" key="3">
    <source>
        <dbReference type="ARBA" id="ARBA00023015"/>
    </source>
</evidence>
<dbReference type="GO" id="GO:0032993">
    <property type="term" value="C:protein-DNA complex"/>
    <property type="evidence" value="ECO:0007669"/>
    <property type="project" value="TreeGrafter"/>
</dbReference>
<evidence type="ECO:0000259" key="8">
    <source>
        <dbReference type="PROSITE" id="PS50110"/>
    </source>
</evidence>
<dbReference type="InterPro" id="IPR016032">
    <property type="entry name" value="Sig_transdc_resp-reg_C-effctor"/>
</dbReference>
<feature type="modified residue" description="4-aspartylphosphate" evidence="6">
    <location>
        <position position="54"/>
    </location>
</feature>
<sequence length="235" mass="26708">MESAKVLLVEDDESLCQVVTDFFEMLGYQITKAQDGAAFYQHIQQQVFDIILLDLNLPDTDGLELLQSLRAKQQVLLYVVSGRQDEASRLRAYELGADDFIAKPFSARELELKVRNALQRQKSFAQPLEAENQPVMQTDFHGWQLMADTRSIRYQQGEQVSLTRGEYELLLMLVNAHGAVVPRDTLLSHLEKVADIYSAETITALVYRLRRKFAQKGLNSPIKTLSGVGYRLEVL</sequence>
<dbReference type="Gene3D" id="1.10.10.10">
    <property type="entry name" value="Winged helix-like DNA-binding domain superfamily/Winged helix DNA-binding domain"/>
    <property type="match status" value="1"/>
</dbReference>
<evidence type="ECO:0000259" key="9">
    <source>
        <dbReference type="PROSITE" id="PS51755"/>
    </source>
</evidence>
<keyword evidence="2" id="KW-0902">Two-component regulatory system</keyword>
<evidence type="ECO:0000256" key="2">
    <source>
        <dbReference type="ARBA" id="ARBA00023012"/>
    </source>
</evidence>
<dbReference type="InterPro" id="IPR011006">
    <property type="entry name" value="CheY-like_superfamily"/>
</dbReference>
<dbReference type="GO" id="GO:0005829">
    <property type="term" value="C:cytosol"/>
    <property type="evidence" value="ECO:0007669"/>
    <property type="project" value="TreeGrafter"/>
</dbReference>
<dbReference type="Pfam" id="PF00486">
    <property type="entry name" value="Trans_reg_C"/>
    <property type="match status" value="1"/>
</dbReference>
<keyword evidence="3" id="KW-0805">Transcription regulation</keyword>
<comment type="caution">
    <text evidence="10">The sequence shown here is derived from an EMBL/GenBank/DDBJ whole genome shotgun (WGS) entry which is preliminary data.</text>
</comment>
<evidence type="ECO:0000256" key="6">
    <source>
        <dbReference type="PROSITE-ProRule" id="PRU00169"/>
    </source>
</evidence>
<dbReference type="InterPro" id="IPR039420">
    <property type="entry name" value="WalR-like"/>
</dbReference>
<dbReference type="Gene3D" id="3.40.50.2300">
    <property type="match status" value="1"/>
</dbReference>
<keyword evidence="4 7" id="KW-0238">DNA-binding</keyword>
<dbReference type="Pfam" id="PF00072">
    <property type="entry name" value="Response_reg"/>
    <property type="match status" value="1"/>
</dbReference>
<dbReference type="PROSITE" id="PS51755">
    <property type="entry name" value="OMPR_PHOB"/>
    <property type="match status" value="1"/>
</dbReference>
<dbReference type="PANTHER" id="PTHR48111">
    <property type="entry name" value="REGULATOR OF RPOS"/>
    <property type="match status" value="1"/>
</dbReference>
<dbReference type="InterPro" id="IPR036388">
    <property type="entry name" value="WH-like_DNA-bd_sf"/>
</dbReference>
<reference evidence="10 11" key="1">
    <citation type="journal article" date="2005" name="Int. J. Syst. Evol. Microbiol.">
        <title>Nitrincola lacisaponensis gen. nov., sp. nov., a novel alkaliphilic bacterium isolated from an alkaline, saline lake.</title>
        <authorList>
            <person name="Dimitriu P.A."/>
            <person name="Shukla S.K."/>
            <person name="Conradt J."/>
            <person name="Marquez M.C."/>
            <person name="Ventosa A."/>
            <person name="Maglia A."/>
            <person name="Peyton B.M."/>
            <person name="Pinkart H.C."/>
            <person name="Mormile M.R."/>
        </authorList>
    </citation>
    <scope>NUCLEOTIDE SEQUENCE [LARGE SCALE GENOMIC DNA]</scope>
    <source>
        <strain evidence="10 11">4CA</strain>
    </source>
</reference>
<dbReference type="SUPFAM" id="SSF46894">
    <property type="entry name" value="C-terminal effector domain of the bipartite response regulators"/>
    <property type="match status" value="1"/>
</dbReference>
<evidence type="ECO:0000256" key="7">
    <source>
        <dbReference type="PROSITE-ProRule" id="PRU01091"/>
    </source>
</evidence>
<dbReference type="OrthoDB" id="6116949at2"/>
<evidence type="ECO:0000256" key="4">
    <source>
        <dbReference type="ARBA" id="ARBA00023125"/>
    </source>
</evidence>
<dbReference type="Proteomes" id="UP000027318">
    <property type="component" value="Unassembled WGS sequence"/>
</dbReference>
<keyword evidence="1 6" id="KW-0597">Phosphoprotein</keyword>
<dbReference type="PROSITE" id="PS50110">
    <property type="entry name" value="RESPONSE_REGULATORY"/>
    <property type="match status" value="1"/>
</dbReference>
<evidence type="ECO:0000313" key="11">
    <source>
        <dbReference type="Proteomes" id="UP000027318"/>
    </source>
</evidence>
<dbReference type="STRING" id="267850.ADINL_2472"/>
<dbReference type="GO" id="GO:0000976">
    <property type="term" value="F:transcription cis-regulatory region binding"/>
    <property type="evidence" value="ECO:0007669"/>
    <property type="project" value="TreeGrafter"/>
</dbReference>
<accession>A0A063XYZ3</accession>
<evidence type="ECO:0000313" key="10">
    <source>
        <dbReference type="EMBL" id="KDE39343.1"/>
    </source>
</evidence>